<dbReference type="EMBL" id="CP094669">
    <property type="protein sequence ID" value="UOG75769.1"/>
    <property type="molecule type" value="Genomic_DNA"/>
</dbReference>
<evidence type="ECO:0000256" key="8">
    <source>
        <dbReference type="ARBA" id="ARBA00023303"/>
    </source>
</evidence>
<keyword evidence="2" id="KW-0813">Transport</keyword>
<evidence type="ECO:0000313" key="12">
    <source>
        <dbReference type="EMBL" id="UOG75769.1"/>
    </source>
</evidence>
<evidence type="ECO:0000256" key="1">
    <source>
        <dbReference type="ARBA" id="ARBA00004141"/>
    </source>
</evidence>
<evidence type="ECO:0000313" key="13">
    <source>
        <dbReference type="Proteomes" id="UP000831113"/>
    </source>
</evidence>
<feature type="domain" description="Cyclic nucleotide-binding" evidence="11">
    <location>
        <begin position="781"/>
        <end position="896"/>
    </location>
</feature>
<dbReference type="PROSITE" id="PS00889">
    <property type="entry name" value="CNMP_BINDING_2"/>
    <property type="match status" value="1"/>
</dbReference>
<keyword evidence="4 10" id="KW-1133">Transmembrane helix</keyword>
<dbReference type="PANTHER" id="PTHR45638">
    <property type="entry name" value="CYCLIC NUCLEOTIDE-GATED CATION CHANNEL SUBUNIT A"/>
    <property type="match status" value="1"/>
</dbReference>
<dbReference type="InterPro" id="IPR014710">
    <property type="entry name" value="RmlC-like_jellyroll"/>
</dbReference>
<feature type="region of interest" description="Disordered" evidence="9">
    <location>
        <begin position="438"/>
        <end position="459"/>
    </location>
</feature>
<dbReference type="Pfam" id="PF00027">
    <property type="entry name" value="cNMP_binding"/>
    <property type="match status" value="1"/>
</dbReference>
<evidence type="ECO:0000256" key="7">
    <source>
        <dbReference type="ARBA" id="ARBA00023286"/>
    </source>
</evidence>
<feature type="transmembrane region" description="Helical" evidence="10">
    <location>
        <begin position="85"/>
        <end position="116"/>
    </location>
</feature>
<evidence type="ECO:0000256" key="9">
    <source>
        <dbReference type="SAM" id="MobiDB-lite"/>
    </source>
</evidence>
<feature type="transmembrane region" description="Helical" evidence="10">
    <location>
        <begin position="21"/>
        <end position="42"/>
    </location>
</feature>
<dbReference type="CDD" id="cd00038">
    <property type="entry name" value="CAP_ED"/>
    <property type="match status" value="1"/>
</dbReference>
<dbReference type="InterPro" id="IPR016024">
    <property type="entry name" value="ARM-type_fold"/>
</dbReference>
<dbReference type="SUPFAM" id="SSF51206">
    <property type="entry name" value="cAMP-binding domain-like"/>
    <property type="match status" value="1"/>
</dbReference>
<dbReference type="InterPro" id="IPR011989">
    <property type="entry name" value="ARM-like"/>
</dbReference>
<gene>
    <name evidence="12" type="ORF">MTX78_04035</name>
</gene>
<dbReference type="PANTHER" id="PTHR45638:SF11">
    <property type="entry name" value="CYCLIC NUCLEOTIDE-GATED CATION CHANNEL SUBUNIT A"/>
    <property type="match status" value="1"/>
</dbReference>
<dbReference type="Gene3D" id="2.60.120.10">
    <property type="entry name" value="Jelly Rolls"/>
    <property type="match status" value="1"/>
</dbReference>
<keyword evidence="8" id="KW-0407">Ion channel</keyword>
<evidence type="ECO:0000256" key="5">
    <source>
        <dbReference type="ARBA" id="ARBA00023065"/>
    </source>
</evidence>
<feature type="transmembrane region" description="Helical" evidence="10">
    <location>
        <begin position="175"/>
        <end position="193"/>
    </location>
</feature>
<feature type="transmembrane region" description="Helical" evidence="10">
    <location>
        <begin position="373"/>
        <end position="392"/>
    </location>
</feature>
<evidence type="ECO:0000256" key="2">
    <source>
        <dbReference type="ARBA" id="ARBA00022448"/>
    </source>
</evidence>
<dbReference type="InterPro" id="IPR036259">
    <property type="entry name" value="MFS_trans_sf"/>
</dbReference>
<feature type="transmembrane region" description="Helical" evidence="10">
    <location>
        <begin position="148"/>
        <end position="169"/>
    </location>
</feature>
<feature type="transmembrane region" description="Helical" evidence="10">
    <location>
        <begin position="229"/>
        <end position="253"/>
    </location>
</feature>
<dbReference type="InterPro" id="IPR018490">
    <property type="entry name" value="cNMP-bd_dom_sf"/>
</dbReference>
<comment type="subcellular location">
    <subcellularLocation>
        <location evidence="1">Membrane</location>
        <topology evidence="1">Multi-pass membrane protein</topology>
    </subcellularLocation>
</comment>
<organism evidence="12 13">
    <name type="scientific">Hymenobacter tibetensis</name>
    <dbReference type="NCBI Taxonomy" id="497967"/>
    <lineage>
        <taxon>Bacteria</taxon>
        <taxon>Pseudomonadati</taxon>
        <taxon>Bacteroidota</taxon>
        <taxon>Cytophagia</taxon>
        <taxon>Cytophagales</taxon>
        <taxon>Hymenobacteraceae</taxon>
        <taxon>Hymenobacter</taxon>
    </lineage>
</organism>
<evidence type="ECO:0000256" key="4">
    <source>
        <dbReference type="ARBA" id="ARBA00022989"/>
    </source>
</evidence>
<evidence type="ECO:0000256" key="6">
    <source>
        <dbReference type="ARBA" id="ARBA00023136"/>
    </source>
</evidence>
<feature type="transmembrane region" description="Helical" evidence="10">
    <location>
        <begin position="265"/>
        <end position="287"/>
    </location>
</feature>
<name>A0ABY4CZS2_9BACT</name>
<proteinExistence type="predicted"/>
<evidence type="ECO:0000256" key="10">
    <source>
        <dbReference type="SAM" id="Phobius"/>
    </source>
</evidence>
<dbReference type="InterPro" id="IPR050866">
    <property type="entry name" value="CNG_cation_channel"/>
</dbReference>
<dbReference type="InterPro" id="IPR018488">
    <property type="entry name" value="cNMP-bd_CS"/>
</dbReference>
<feature type="transmembrane region" description="Helical" evidence="10">
    <location>
        <begin position="398"/>
        <end position="415"/>
    </location>
</feature>
<feature type="transmembrane region" description="Helical" evidence="10">
    <location>
        <begin position="54"/>
        <end position="73"/>
    </location>
</feature>
<accession>A0ABY4CZS2</accession>
<dbReference type="InterPro" id="IPR000595">
    <property type="entry name" value="cNMP-bd_dom"/>
</dbReference>
<dbReference type="PROSITE" id="PS50042">
    <property type="entry name" value="CNMP_BINDING_3"/>
    <property type="match status" value="1"/>
</dbReference>
<evidence type="ECO:0000259" key="11">
    <source>
        <dbReference type="PROSITE" id="PS50042"/>
    </source>
</evidence>
<feature type="transmembrane region" description="Helical" evidence="10">
    <location>
        <begin position="299"/>
        <end position="321"/>
    </location>
</feature>
<dbReference type="SUPFAM" id="SSF48371">
    <property type="entry name" value="ARM repeat"/>
    <property type="match status" value="1"/>
</dbReference>
<feature type="transmembrane region" description="Helical" evidence="10">
    <location>
        <begin position="122"/>
        <end position="141"/>
    </location>
</feature>
<keyword evidence="3 10" id="KW-0812">Transmembrane</keyword>
<dbReference type="SUPFAM" id="SSF103473">
    <property type="entry name" value="MFS general substrate transporter"/>
    <property type="match status" value="1"/>
</dbReference>
<dbReference type="RefSeq" id="WP_243800130.1">
    <property type="nucleotide sequence ID" value="NZ_CP094669.1"/>
</dbReference>
<evidence type="ECO:0000256" key="3">
    <source>
        <dbReference type="ARBA" id="ARBA00022692"/>
    </source>
</evidence>
<reference evidence="12 13" key="1">
    <citation type="submission" date="2022-03" db="EMBL/GenBank/DDBJ databases">
        <title>Hymenobactersp. isolated from the air.</title>
        <authorList>
            <person name="Won M."/>
            <person name="Kwon S.-W."/>
        </authorList>
    </citation>
    <scope>NUCLEOTIDE SEQUENCE [LARGE SCALE GENOMIC DNA]</scope>
    <source>
        <strain evidence="12 13">KACC 21982</strain>
    </source>
</reference>
<dbReference type="PRINTS" id="PR00103">
    <property type="entry name" value="CAMPKINASE"/>
</dbReference>
<keyword evidence="5" id="KW-0406">Ion transport</keyword>
<protein>
    <submittedName>
        <fullName evidence="12">Cyclic nucleotide-binding domain-containing protein</fullName>
    </submittedName>
</protein>
<dbReference type="Gene3D" id="1.25.10.10">
    <property type="entry name" value="Leucine-rich Repeat Variant"/>
    <property type="match status" value="1"/>
</dbReference>
<sequence length="908" mass="100491">MILPTTWHRFLGIRPDEGKTVWLFFLHNFLLGIGTILVYVAANVILLENNPERNLPLAYGVAALALMAVGKVYTHFEHQLQLQRLAVRVLLAVVVLTGVLGVLVAVGHSVAAAVAIMAGYRIIYLLTNLEFWGVSAVVFDVRQSKRLFSLISSGDMPAKALGAVLAILVHGHTDLLFLLLLAFGAYVGALFTLRTTLASHVVEVKSVARRHRQQDAAPLLQRWSGNSQLVLSMCLSLMAVAAVTTGVEYSFFVNVKHKFHDQATLMRYLGTVLALTYLLAMVFKVLLSQVTLERLGIRLMLLALPAAVVLGVLVFGGLEFAAAPDSVMLLYFCGLFLGLEVLRRAVFDPVFLVLFQALSATERLQAHTTAKGFFEPLGMALAGFLLFALHYLPELNEWLPFVWMGLFAAGALLFLHRTYGHYLAELHHAVSRRFTDDAEAPASSGTGWHQPTATQAEQASEAINDDHIRQLIAGLSDRTQRRRATARLVQLGETAVPLLAEALQNTTEEVQLQRLAHVYGHIQTPASRQALLTLLKQPRLFGREVALRALRTFDQDPADGPMFQALVREELQLAQQLLHGLATAPTELRRALDYELTRVQQRIFGLLLQLYPPQFIADAQRGVAHAARERQANALEILDNIIPRSLYQGLQALLDVLPNPDKIRTFDRLLGVPAVPVDVVLLVVRLGETTFSEWTVSVALPHWQPTAGTMPQLLPHLSSPSLLVRESAFATLEQLAHRQPALHQQLCNENSTIASQRMAHHAAAATISAHDRVQVLHHTALFAETPENVLSSIVPIMKEVTFHEGQEIFAKGDLGTSLFIVYEGEVGVFNGPQQLATFKKGDFFGELALLDAEPRSATAVAHGPVVAFRLDQEDFYDVMEERGEVLRNVLRVLCQRLRRQNEKMQLPQ</sequence>
<dbReference type="Proteomes" id="UP000831113">
    <property type="component" value="Chromosome"/>
</dbReference>
<dbReference type="SMART" id="SM00100">
    <property type="entry name" value="cNMP"/>
    <property type="match status" value="1"/>
</dbReference>
<keyword evidence="13" id="KW-1185">Reference proteome</keyword>
<keyword evidence="6 10" id="KW-0472">Membrane</keyword>
<keyword evidence="7" id="KW-1071">Ligand-gated ion channel</keyword>
<feature type="compositionally biased region" description="Polar residues" evidence="9">
    <location>
        <begin position="443"/>
        <end position="458"/>
    </location>
</feature>